<comment type="caution">
    <text evidence="3">Lacks conserved residue(s) required for the propagation of feature annotation.</text>
</comment>
<evidence type="ECO:0000259" key="5">
    <source>
        <dbReference type="PROSITE" id="PS50901"/>
    </source>
</evidence>
<dbReference type="GO" id="GO:0005524">
    <property type="term" value="F:ATP binding"/>
    <property type="evidence" value="ECO:0007669"/>
    <property type="project" value="UniProtKB-UniRule"/>
</dbReference>
<dbReference type="SUPFAM" id="SSF46785">
    <property type="entry name" value="Winged helix' DNA-binding domain"/>
    <property type="match status" value="1"/>
</dbReference>
<dbReference type="Proteomes" id="UP000699691">
    <property type="component" value="Unassembled WGS sequence"/>
</dbReference>
<dbReference type="SMART" id="SM00843">
    <property type="entry name" value="Ftsk_gamma"/>
    <property type="match status" value="1"/>
</dbReference>
<protein>
    <submittedName>
        <fullName evidence="6">DNA translocase FtsK</fullName>
    </submittedName>
</protein>
<dbReference type="GO" id="GO:0003677">
    <property type="term" value="F:DNA binding"/>
    <property type="evidence" value="ECO:0007669"/>
    <property type="project" value="InterPro"/>
</dbReference>
<dbReference type="AlphaFoldDB" id="A0A955LW73"/>
<proteinExistence type="predicted"/>
<keyword evidence="1 3" id="KW-0547">Nucleotide-binding</keyword>
<evidence type="ECO:0000313" key="7">
    <source>
        <dbReference type="Proteomes" id="UP000699691"/>
    </source>
</evidence>
<dbReference type="InterPro" id="IPR036390">
    <property type="entry name" value="WH_DNA-bd_sf"/>
</dbReference>
<dbReference type="PANTHER" id="PTHR22683">
    <property type="entry name" value="SPORULATION PROTEIN RELATED"/>
    <property type="match status" value="1"/>
</dbReference>
<evidence type="ECO:0000256" key="4">
    <source>
        <dbReference type="SAM" id="MobiDB-lite"/>
    </source>
</evidence>
<dbReference type="SUPFAM" id="SSF52540">
    <property type="entry name" value="P-loop containing nucleoside triphosphate hydrolases"/>
    <property type="match status" value="1"/>
</dbReference>
<dbReference type="InterPro" id="IPR018541">
    <property type="entry name" value="Ftsk_gamma"/>
</dbReference>
<dbReference type="Pfam" id="PF09397">
    <property type="entry name" value="FtsK_gamma"/>
    <property type="match status" value="1"/>
</dbReference>
<dbReference type="InterPro" id="IPR027417">
    <property type="entry name" value="P-loop_NTPase"/>
</dbReference>
<evidence type="ECO:0000256" key="2">
    <source>
        <dbReference type="ARBA" id="ARBA00022840"/>
    </source>
</evidence>
<feature type="non-terminal residue" evidence="6">
    <location>
        <position position="1"/>
    </location>
</feature>
<dbReference type="Pfam" id="PF01580">
    <property type="entry name" value="FtsK_SpoIIIE"/>
    <property type="match status" value="1"/>
</dbReference>
<dbReference type="InterPro" id="IPR050206">
    <property type="entry name" value="FtsK/SpoIIIE/SftA"/>
</dbReference>
<evidence type="ECO:0000313" key="6">
    <source>
        <dbReference type="EMBL" id="MCA9397655.1"/>
    </source>
</evidence>
<comment type="caution">
    <text evidence="6">The sequence shown here is derived from an EMBL/GenBank/DDBJ whole genome shotgun (WGS) entry which is preliminary data.</text>
</comment>
<name>A0A955LW73_UNCKA</name>
<feature type="domain" description="FtsK" evidence="5">
    <location>
        <begin position="1"/>
        <end position="117"/>
    </location>
</feature>
<evidence type="ECO:0000256" key="3">
    <source>
        <dbReference type="PROSITE-ProRule" id="PRU00289"/>
    </source>
</evidence>
<dbReference type="Gene3D" id="1.10.10.10">
    <property type="entry name" value="Winged helix-like DNA-binding domain superfamily/Winged helix DNA-binding domain"/>
    <property type="match status" value="1"/>
</dbReference>
<reference evidence="6" key="1">
    <citation type="submission" date="2020-04" db="EMBL/GenBank/DDBJ databases">
        <authorList>
            <person name="Zhang T."/>
        </authorList>
    </citation>
    <scope>NUCLEOTIDE SEQUENCE</scope>
    <source>
        <strain evidence="6">HKST-UBA02</strain>
    </source>
</reference>
<accession>A0A955LW73</accession>
<reference evidence="6" key="2">
    <citation type="journal article" date="2021" name="Microbiome">
        <title>Successional dynamics and alternative stable states in a saline activated sludge microbial community over 9 years.</title>
        <authorList>
            <person name="Wang Y."/>
            <person name="Ye J."/>
            <person name="Ju F."/>
            <person name="Liu L."/>
            <person name="Boyd J.A."/>
            <person name="Deng Y."/>
            <person name="Parks D.H."/>
            <person name="Jiang X."/>
            <person name="Yin X."/>
            <person name="Woodcroft B.J."/>
            <person name="Tyson G.W."/>
            <person name="Hugenholtz P."/>
            <person name="Polz M.F."/>
            <person name="Zhang T."/>
        </authorList>
    </citation>
    <scope>NUCLEOTIDE SEQUENCE</scope>
    <source>
        <strain evidence="6">HKST-UBA02</strain>
    </source>
</reference>
<dbReference type="InterPro" id="IPR002543">
    <property type="entry name" value="FtsK_dom"/>
</dbReference>
<dbReference type="PROSITE" id="PS50901">
    <property type="entry name" value="FTSK"/>
    <property type="match status" value="1"/>
</dbReference>
<dbReference type="PANTHER" id="PTHR22683:SF41">
    <property type="entry name" value="DNA TRANSLOCASE FTSK"/>
    <property type="match status" value="1"/>
</dbReference>
<keyword evidence="2 3" id="KW-0067">ATP-binding</keyword>
<dbReference type="Gene3D" id="3.40.50.300">
    <property type="entry name" value="P-loop containing nucleotide triphosphate hydrolases"/>
    <property type="match status" value="1"/>
</dbReference>
<organism evidence="6 7">
    <name type="scientific">candidate division WWE3 bacterium</name>
    <dbReference type="NCBI Taxonomy" id="2053526"/>
    <lineage>
        <taxon>Bacteria</taxon>
        <taxon>Katanobacteria</taxon>
    </lineage>
</organism>
<feature type="region of interest" description="Disordered" evidence="4">
    <location>
        <begin position="172"/>
        <end position="191"/>
    </location>
</feature>
<gene>
    <name evidence="6" type="ORF">KC573_02400</name>
</gene>
<dbReference type="EMBL" id="JAGQKY010000091">
    <property type="protein sequence ID" value="MCA9397655.1"/>
    <property type="molecule type" value="Genomic_DNA"/>
</dbReference>
<sequence length="293" mass="32643">GEKAINAFKWAVHEMEHRYKLFQQIPGARDLKTFNEKTDTTKLPYIVLVVDEMADLMMYAKNEAEGLITRLAQMSRATGIHLVLATQRPSVDVITGLIKANIPTRIALNVTSVTDSRVVLDSAGADKLIGKGDMLYLPPDASKPRRIQGVYVSDDELLSVIKHLKQFTRPASATRASELGEEESMGETVTEDWQAATASNRSPDFEEPDDDKFTDALREIINHDRASASLLQRRLSIGYARAARLLDELEERGMVSPKDGSNPRDVYKDKVREFLVKSGQLGEFTDSTQPPLP</sequence>
<dbReference type="InterPro" id="IPR036388">
    <property type="entry name" value="WH-like_DNA-bd_sf"/>
</dbReference>
<evidence type="ECO:0000256" key="1">
    <source>
        <dbReference type="ARBA" id="ARBA00022741"/>
    </source>
</evidence>